<evidence type="ECO:0000256" key="1">
    <source>
        <dbReference type="SAM" id="Phobius"/>
    </source>
</evidence>
<name>A0AAW3DET1_9GAMM</name>
<accession>A0AAW3DET1</accession>
<evidence type="ECO:0000313" key="3">
    <source>
        <dbReference type="Proteomes" id="UP000029117"/>
    </source>
</evidence>
<dbReference type="EMBL" id="JOUE01000003">
    <property type="protein sequence ID" value="KFJ43977.1"/>
    <property type="molecule type" value="Genomic_DNA"/>
</dbReference>
<dbReference type="AlphaFoldDB" id="A0AAW3DET1"/>
<feature type="transmembrane region" description="Helical" evidence="1">
    <location>
        <begin position="20"/>
        <end position="40"/>
    </location>
</feature>
<reference evidence="2 3" key="1">
    <citation type="submission" date="2014-04" db="EMBL/GenBank/DDBJ databases">
        <authorList>
            <person name="Bishop-Lilly K.A."/>
            <person name="Broomall S.M."/>
            <person name="Chain P.S."/>
            <person name="Chertkov O."/>
            <person name="Coyne S.R."/>
            <person name="Daligault H.E."/>
            <person name="Davenport K.W."/>
            <person name="Erkkila T."/>
            <person name="Frey K.G."/>
            <person name="Gibbons H.S."/>
            <person name="Gu W."/>
            <person name="Jaissle J."/>
            <person name="Johnson S.L."/>
            <person name="Koroleva G.I."/>
            <person name="Ladner J.T."/>
            <person name="Lo C.-C."/>
            <person name="Minogue T.D."/>
            <person name="Munk C."/>
            <person name="Palacios G.F."/>
            <person name="Redden C.L."/>
            <person name="Rosenzweig C.N."/>
            <person name="Scholz M.B."/>
            <person name="Teshima H."/>
            <person name="Xu Y."/>
        </authorList>
    </citation>
    <scope>NUCLEOTIDE SEQUENCE [LARGE SCALE GENOMIC DNA]</scope>
    <source>
        <strain evidence="2 3">FAJ</strain>
    </source>
</reference>
<sequence length="179" mass="20512">MNLEIFIKNRKIMFKQIKKIKLLTTYIFIITIISSCVVYKDDYDNLISNTITYQKLEEPSFRKFSIKFPNSEIILNSKATSIEWTCPAPTVVPSALISNIPYNREKETLRCIAVGGCDTYSATAIRQKSSDKWSIEDDKVVVTYTQNAIVQIYNNTINSLGDTKLSIICVPKSQVDYWE</sequence>
<keyword evidence="1" id="KW-0812">Transmembrane</keyword>
<keyword evidence="1" id="KW-1133">Transmembrane helix</keyword>
<proteinExistence type="predicted"/>
<gene>
    <name evidence="2" type="ORF">DR78_1906</name>
</gene>
<keyword evidence="1" id="KW-0472">Membrane</keyword>
<protein>
    <recommendedName>
        <fullName evidence="4">Lipoprotein</fullName>
    </recommendedName>
</protein>
<organism evidence="2 3">
    <name type="scientific">Francisella philomiragia</name>
    <dbReference type="NCBI Taxonomy" id="28110"/>
    <lineage>
        <taxon>Bacteria</taxon>
        <taxon>Pseudomonadati</taxon>
        <taxon>Pseudomonadota</taxon>
        <taxon>Gammaproteobacteria</taxon>
        <taxon>Thiotrichales</taxon>
        <taxon>Francisellaceae</taxon>
        <taxon>Francisella</taxon>
    </lineage>
</organism>
<evidence type="ECO:0000313" key="2">
    <source>
        <dbReference type="EMBL" id="KFJ43977.1"/>
    </source>
</evidence>
<dbReference type="Proteomes" id="UP000029117">
    <property type="component" value="Unassembled WGS sequence"/>
</dbReference>
<evidence type="ECO:0008006" key="4">
    <source>
        <dbReference type="Google" id="ProtNLM"/>
    </source>
</evidence>
<comment type="caution">
    <text evidence="2">The sequence shown here is derived from an EMBL/GenBank/DDBJ whole genome shotgun (WGS) entry which is preliminary data.</text>
</comment>